<evidence type="ECO:0000313" key="1">
    <source>
        <dbReference type="EMBL" id="OJT09607.1"/>
    </source>
</evidence>
<organism evidence="1 2">
    <name type="scientific">Trametes pubescens</name>
    <name type="common">White-rot fungus</name>
    <dbReference type="NCBI Taxonomy" id="154538"/>
    <lineage>
        <taxon>Eukaryota</taxon>
        <taxon>Fungi</taxon>
        <taxon>Dikarya</taxon>
        <taxon>Basidiomycota</taxon>
        <taxon>Agaricomycotina</taxon>
        <taxon>Agaricomycetes</taxon>
        <taxon>Polyporales</taxon>
        <taxon>Polyporaceae</taxon>
        <taxon>Trametes</taxon>
    </lineage>
</organism>
<dbReference type="EMBL" id="MNAD01000895">
    <property type="protein sequence ID" value="OJT09607.1"/>
    <property type="molecule type" value="Genomic_DNA"/>
</dbReference>
<gene>
    <name evidence="1" type="ORF">TRAPUB_13914</name>
</gene>
<evidence type="ECO:0000313" key="2">
    <source>
        <dbReference type="Proteomes" id="UP000184267"/>
    </source>
</evidence>
<dbReference type="Proteomes" id="UP000184267">
    <property type="component" value="Unassembled WGS sequence"/>
</dbReference>
<dbReference type="AlphaFoldDB" id="A0A1M2VPT4"/>
<accession>A0A1M2VPT4</accession>
<proteinExistence type="predicted"/>
<reference evidence="1 2" key="1">
    <citation type="submission" date="2016-10" db="EMBL/GenBank/DDBJ databases">
        <title>Genome sequence of the basidiomycete white-rot fungus Trametes pubescens.</title>
        <authorList>
            <person name="Makela M.R."/>
            <person name="Granchi Z."/>
            <person name="Peng M."/>
            <person name="De Vries R.P."/>
            <person name="Grigoriev I."/>
            <person name="Riley R."/>
            <person name="Hilden K."/>
        </authorList>
    </citation>
    <scope>NUCLEOTIDE SEQUENCE [LARGE SCALE GENOMIC DNA]</scope>
    <source>
        <strain evidence="1 2">FBCC735</strain>
    </source>
</reference>
<protein>
    <submittedName>
        <fullName evidence="1">Uncharacterized protein</fullName>
    </submittedName>
</protein>
<keyword evidence="2" id="KW-1185">Reference proteome</keyword>
<comment type="caution">
    <text evidence="1">The sequence shown here is derived from an EMBL/GenBank/DDBJ whole genome shotgun (WGS) entry which is preliminary data.</text>
</comment>
<sequence>MSKSTPDSVDADVRRIRLAADAFDPDIAERVDGLTATLDEYAAILAANQDARQNIGNATSPSIWPVLRSLWEAAADAHADTNPDDAPRLIQLSVSLARFTRNLVAATPANQESA</sequence>
<dbReference type="OrthoDB" id="379794at2759"/>
<name>A0A1M2VPT4_TRAPU</name>